<evidence type="ECO:0000256" key="1">
    <source>
        <dbReference type="SAM" id="MobiDB-lite"/>
    </source>
</evidence>
<dbReference type="InterPro" id="IPR052440">
    <property type="entry name" value="Trans_Reg/Chrom_Remod"/>
</dbReference>
<proteinExistence type="predicted"/>
<sequence>MGHLVCCLCGKWASYRNMGDLFGPFYPQDYAATLPKNPPPKRATEMQSKVKVRHKSASNGSKTDTEEEEEQQQQQKEQRSLATHPRFKRRHRSEDCGGGPRSLSRGLPCKKAATEGSSEKTVLDSKPSVPTTSEGGPELELQIPELPLDSNEFWVHEGCILWANGIYLVCGRLYGLQEALEIAREMCLLHEENFSVRCPKHKNKTAKGSLSTEQSERG</sequence>
<reference evidence="2" key="3">
    <citation type="submission" date="2025-09" db="UniProtKB">
        <authorList>
            <consortium name="Ensembl"/>
        </authorList>
    </citation>
    <scope>IDENTIFICATION</scope>
</reference>
<dbReference type="EMBL" id="ADFV01025041">
    <property type="status" value="NOT_ANNOTATED_CDS"/>
    <property type="molecule type" value="Genomic_DNA"/>
</dbReference>
<dbReference type="Proteomes" id="UP000001073">
    <property type="component" value="Chromosome 7b"/>
</dbReference>
<evidence type="ECO:0000313" key="3">
    <source>
        <dbReference type="Proteomes" id="UP000001073"/>
    </source>
</evidence>
<dbReference type="GeneTree" id="ENSGT00940000157896"/>
<accession>A0A2I3GQB0</accession>
<protein>
    <submittedName>
        <fullName evidence="2">Uncharacterized protein</fullName>
    </submittedName>
</protein>
<dbReference type="GO" id="GO:0006357">
    <property type="term" value="P:regulation of transcription by RNA polymerase II"/>
    <property type="evidence" value="ECO:0007669"/>
    <property type="project" value="TreeGrafter"/>
</dbReference>
<dbReference type="EMBL" id="ADFV01025040">
    <property type="status" value="NOT_ANNOTATED_CDS"/>
    <property type="molecule type" value="Genomic_DNA"/>
</dbReference>
<feature type="region of interest" description="Disordered" evidence="1">
    <location>
        <begin position="33"/>
        <end position="140"/>
    </location>
</feature>
<dbReference type="GO" id="GO:0005634">
    <property type="term" value="C:nucleus"/>
    <property type="evidence" value="ECO:0007669"/>
    <property type="project" value="TreeGrafter"/>
</dbReference>
<dbReference type="Ensembl" id="ENSNLET00000043236.1">
    <property type="protein sequence ID" value="ENSNLEP00000033509.1"/>
    <property type="gene ID" value="ENSNLEG00000031275.1"/>
</dbReference>
<reference evidence="2 3" key="1">
    <citation type="submission" date="2012-10" db="EMBL/GenBank/DDBJ databases">
        <authorList>
            <consortium name="Gibbon Genome Sequencing Consortium"/>
        </authorList>
    </citation>
    <scope>NUCLEOTIDE SEQUENCE [LARGE SCALE GENOMIC DNA]</scope>
</reference>
<evidence type="ECO:0000313" key="2">
    <source>
        <dbReference type="Ensembl" id="ENSNLEP00000033509.1"/>
    </source>
</evidence>
<dbReference type="PANTHER" id="PTHR14955:SF7">
    <property type="entry name" value="TRANSCRIPTION FACTOR 20"/>
    <property type="match status" value="1"/>
</dbReference>
<organism evidence="2 3">
    <name type="scientific">Nomascus leucogenys</name>
    <name type="common">Northern white-cheeked gibbon</name>
    <name type="synonym">Hylobates leucogenys</name>
    <dbReference type="NCBI Taxonomy" id="61853"/>
    <lineage>
        <taxon>Eukaryota</taxon>
        <taxon>Metazoa</taxon>
        <taxon>Chordata</taxon>
        <taxon>Craniata</taxon>
        <taxon>Vertebrata</taxon>
        <taxon>Euteleostomi</taxon>
        <taxon>Mammalia</taxon>
        <taxon>Eutheria</taxon>
        <taxon>Euarchontoglires</taxon>
        <taxon>Primates</taxon>
        <taxon>Haplorrhini</taxon>
        <taxon>Catarrhini</taxon>
        <taxon>Hylobatidae</taxon>
        <taxon>Nomascus</taxon>
    </lineage>
</organism>
<name>A0A2I3GQB0_NOMLE</name>
<dbReference type="EMBL" id="ADFV01025039">
    <property type="status" value="NOT_ANNOTATED_CDS"/>
    <property type="molecule type" value="Genomic_DNA"/>
</dbReference>
<dbReference type="EMBL" id="ADFV01025042">
    <property type="status" value="NOT_ANNOTATED_CDS"/>
    <property type="molecule type" value="Genomic_DNA"/>
</dbReference>
<dbReference type="EMBL" id="ADFV01025038">
    <property type="status" value="NOT_ANNOTATED_CDS"/>
    <property type="molecule type" value="Genomic_DNA"/>
</dbReference>
<dbReference type="STRING" id="61853.ENSNLEP00000033509"/>
<dbReference type="InParanoid" id="A0A2I3GQB0"/>
<dbReference type="AlphaFoldDB" id="A0A2I3GQB0"/>
<dbReference type="OMA" id="HKVKRER"/>
<keyword evidence="3" id="KW-1185">Reference proteome</keyword>
<reference evidence="2" key="2">
    <citation type="submission" date="2025-08" db="UniProtKB">
        <authorList>
            <consortium name="Ensembl"/>
        </authorList>
    </citation>
    <scope>IDENTIFICATION</scope>
</reference>
<dbReference type="PANTHER" id="PTHR14955">
    <property type="entry name" value="RETINOIC ACID INDUCED 1/TRANSCRIPTION FACTOR 20"/>
    <property type="match status" value="1"/>
</dbReference>